<dbReference type="InterPro" id="IPR000277">
    <property type="entry name" value="Cys/Met-Metab_PyrdxlP-dep_enz"/>
</dbReference>
<feature type="modified residue" description="N6-(pyridoxal phosphate)lysine" evidence="6">
    <location>
        <position position="208"/>
    </location>
</feature>
<keyword evidence="3 6" id="KW-0663">Pyridoxal phosphate</keyword>
<dbReference type="PANTHER" id="PTHR43500:SF1">
    <property type="entry name" value="CYSTATHIONINE BETA-LYASE-RELATED"/>
    <property type="match status" value="1"/>
</dbReference>
<dbReference type="Gene3D" id="3.40.640.10">
    <property type="entry name" value="Type I PLP-dependent aspartate aminotransferase-like (Major domain)"/>
    <property type="match status" value="1"/>
</dbReference>
<dbReference type="GO" id="GO:0019450">
    <property type="term" value="P:L-cysteine catabolic process to pyruvate"/>
    <property type="evidence" value="ECO:0007669"/>
    <property type="project" value="TreeGrafter"/>
</dbReference>
<evidence type="ECO:0000256" key="3">
    <source>
        <dbReference type="ARBA" id="ARBA00022898"/>
    </source>
</evidence>
<dbReference type="AlphaFoldDB" id="A0A0F5LEW8"/>
<dbReference type="PANTHER" id="PTHR43500">
    <property type="entry name" value="CYSTATHIONINE BETA-LYASE-RELATED"/>
    <property type="match status" value="1"/>
</dbReference>
<evidence type="ECO:0000256" key="7">
    <source>
        <dbReference type="RuleBase" id="RU362118"/>
    </source>
</evidence>
<dbReference type="InterPro" id="IPR015424">
    <property type="entry name" value="PyrdxlP-dep_Trfase"/>
</dbReference>
<evidence type="ECO:0000256" key="2">
    <source>
        <dbReference type="ARBA" id="ARBA00009077"/>
    </source>
</evidence>
<evidence type="ECO:0000256" key="5">
    <source>
        <dbReference type="ARBA" id="ARBA00047517"/>
    </source>
</evidence>
<evidence type="ECO:0000256" key="6">
    <source>
        <dbReference type="PIRSR" id="PIRSR001434-2"/>
    </source>
</evidence>
<name>A0A0F5LEW8_9HYPH</name>
<organism evidence="8 9">
    <name type="scientific">Devosia soli</name>
    <dbReference type="NCBI Taxonomy" id="361041"/>
    <lineage>
        <taxon>Bacteria</taxon>
        <taxon>Pseudomonadati</taxon>
        <taxon>Pseudomonadota</taxon>
        <taxon>Alphaproteobacteria</taxon>
        <taxon>Hyphomicrobiales</taxon>
        <taxon>Devosiaceae</taxon>
        <taxon>Devosia</taxon>
    </lineage>
</organism>
<proteinExistence type="inferred from homology"/>
<gene>
    <name evidence="8" type="ORF">VW35_01535</name>
</gene>
<evidence type="ECO:0000256" key="1">
    <source>
        <dbReference type="ARBA" id="ARBA00001933"/>
    </source>
</evidence>
<evidence type="ECO:0000313" key="9">
    <source>
        <dbReference type="Proteomes" id="UP000033514"/>
    </source>
</evidence>
<keyword evidence="4 8" id="KW-0456">Lyase</keyword>
<dbReference type="Pfam" id="PF01053">
    <property type="entry name" value="Cys_Met_Meta_PP"/>
    <property type="match status" value="1"/>
</dbReference>
<dbReference type="EC" id="4.4.1.8" evidence="8"/>
<dbReference type="Gene3D" id="3.90.1150.10">
    <property type="entry name" value="Aspartate Aminotransferase, domain 1"/>
    <property type="match status" value="1"/>
</dbReference>
<dbReference type="STRING" id="361041.VW35_01535"/>
<dbReference type="Proteomes" id="UP000033514">
    <property type="component" value="Unassembled WGS sequence"/>
</dbReference>
<evidence type="ECO:0000256" key="4">
    <source>
        <dbReference type="ARBA" id="ARBA00023239"/>
    </source>
</evidence>
<dbReference type="GO" id="GO:0019346">
    <property type="term" value="P:transsulfuration"/>
    <property type="evidence" value="ECO:0007669"/>
    <property type="project" value="InterPro"/>
</dbReference>
<dbReference type="EMBL" id="LAJG01000005">
    <property type="protein sequence ID" value="KKB80903.1"/>
    <property type="molecule type" value="Genomic_DNA"/>
</dbReference>
<dbReference type="InterPro" id="IPR015421">
    <property type="entry name" value="PyrdxlP-dep_Trfase_major"/>
</dbReference>
<dbReference type="PIRSF" id="PIRSF001434">
    <property type="entry name" value="CGS"/>
    <property type="match status" value="1"/>
</dbReference>
<protein>
    <submittedName>
        <fullName evidence="8">Cystathionine beta-lyase</fullName>
        <ecNumber evidence="8">4.4.1.8</ecNumber>
    </submittedName>
</protein>
<dbReference type="OrthoDB" id="9805807at2"/>
<dbReference type="GO" id="GO:0047804">
    <property type="term" value="F:cysteine-S-conjugate beta-lyase activity"/>
    <property type="evidence" value="ECO:0007669"/>
    <property type="project" value="InterPro"/>
</dbReference>
<dbReference type="GO" id="GO:0030170">
    <property type="term" value="F:pyridoxal phosphate binding"/>
    <property type="evidence" value="ECO:0007669"/>
    <property type="project" value="InterPro"/>
</dbReference>
<dbReference type="FunFam" id="3.40.640.10:FF:000046">
    <property type="entry name" value="Cystathionine gamma-lyase"/>
    <property type="match status" value="1"/>
</dbReference>
<comment type="catalytic activity">
    <reaction evidence="5">
        <text>L,L-cystathionine + H2O = L-homocysteine + pyruvate + NH4(+)</text>
        <dbReference type="Rhea" id="RHEA:13965"/>
        <dbReference type="ChEBI" id="CHEBI:15361"/>
        <dbReference type="ChEBI" id="CHEBI:15377"/>
        <dbReference type="ChEBI" id="CHEBI:28938"/>
        <dbReference type="ChEBI" id="CHEBI:58161"/>
        <dbReference type="ChEBI" id="CHEBI:58199"/>
    </reaction>
</comment>
<comment type="cofactor">
    <cofactor evidence="1 7">
        <name>pyridoxal 5'-phosphate</name>
        <dbReference type="ChEBI" id="CHEBI:597326"/>
    </cofactor>
</comment>
<dbReference type="RefSeq" id="WP_046141255.1">
    <property type="nucleotide sequence ID" value="NZ_LAJG01000005.1"/>
</dbReference>
<evidence type="ECO:0000313" key="8">
    <source>
        <dbReference type="EMBL" id="KKB80903.1"/>
    </source>
</evidence>
<dbReference type="SUPFAM" id="SSF53383">
    <property type="entry name" value="PLP-dependent transferases"/>
    <property type="match status" value="1"/>
</dbReference>
<reference evidence="8 9" key="1">
    <citation type="submission" date="2015-03" db="EMBL/GenBank/DDBJ databases">
        <authorList>
            <person name="Hassan Y.I."/>
            <person name="Lepp D."/>
            <person name="Zhou T."/>
        </authorList>
    </citation>
    <scope>NUCLEOTIDE SEQUENCE [LARGE SCALE GENOMIC DNA]</scope>
    <source>
        <strain evidence="8 9">GH2-10</strain>
    </source>
</reference>
<comment type="caution">
    <text evidence="8">The sequence shown here is derived from an EMBL/GenBank/DDBJ whole genome shotgun (WGS) entry which is preliminary data.</text>
</comment>
<keyword evidence="9" id="KW-1185">Reference proteome</keyword>
<sequence>MSDFSLPNASVETLLTHAGRDPDSQFGFVNTPVYRGSTVLFKTLDDIEAQAQKYLYGRAGNPTTDGVETVVTALEGAYRTKLVPSGLAAITVAMLACVKAGDDILISDSAYEPGRKFADGFLAQMGVSARYYDPRTGADLAALMLPNTRAVLAESPGSLTFEVQDIPAIAQVAHAHNARLIVDNSWASPLYHKPLQLGADIVVHAGTKMFVGHSDAFAGTISTTESAWADVERVRSLLGFFTSGDDAYLVSRGLKTLSLRMAAHQQRALDIARWLEAQSEVAEVLHPALPSHPDHVIWKRDFTGSGSLFGFVLKPAPRASVAAFVDHMQIFSMGYSWGGYESLCLPVVIKKNRTAVPWTKAGNLFRVHIGFEGIEDLKADLAAGLERYAKAR</sequence>
<dbReference type="NCBIfam" id="TIGR01324">
    <property type="entry name" value="cysta_beta_ly_B"/>
    <property type="match status" value="1"/>
</dbReference>
<accession>A0A0F5LEW8</accession>
<dbReference type="PATRIC" id="fig|361041.3.peg.3695"/>
<dbReference type="InterPro" id="IPR006233">
    <property type="entry name" value="Cys_b_lyase_bac"/>
</dbReference>
<comment type="similarity">
    <text evidence="2 7">Belongs to the trans-sulfuration enzymes family.</text>
</comment>
<dbReference type="InterPro" id="IPR015422">
    <property type="entry name" value="PyrdxlP-dep_Trfase_small"/>
</dbReference>